<sequence length="149" mass="17308">MNTLYKTTLLITMAVVTWKVWKIERNTRKPVINRNDFSKESTAETIERHSDPDSGIKLLKAFSDFTKQAEKQKPTLGEVYRRNKPELPTVTLDENGLFINDFRVPYILEEGVNVKKSMNNLYKVSLDFFAKSIIADNYEADNPENQQLF</sequence>
<dbReference type="EMBL" id="KJ716334">
    <property type="protein sequence ID" value="AHZ95706.1"/>
    <property type="molecule type" value="Genomic_DNA"/>
</dbReference>
<protein>
    <submittedName>
        <fullName evidence="1">Uncharacterized protein</fullName>
    </submittedName>
</protein>
<dbReference type="KEGG" id="vg:26644617"/>
<reference evidence="2" key="1">
    <citation type="submission" date="2014-04" db="EMBL/GenBank/DDBJ databases">
        <title>Complete genome sequence of Staphylococcus aureus bacteriophage SA97.</title>
        <authorList>
            <person name="Chang Y."/>
            <person name="Ryu S."/>
        </authorList>
    </citation>
    <scope>NUCLEOTIDE SEQUENCE [LARGE SCALE GENOMIC DNA]</scope>
</reference>
<name>A0A0F6N3I1_9CAUD</name>
<dbReference type="RefSeq" id="YP_009218458.1">
    <property type="nucleotide sequence ID" value="NC_029010.1"/>
</dbReference>
<gene>
    <name evidence="1" type="ORF">SA97_048</name>
</gene>
<reference evidence="1 2" key="2">
    <citation type="journal article" date="2015" name="Viruses">
        <title>Isolation and Genome Characterization of the Virulent Staphylococcus aureus Bacteriophage SA97.</title>
        <authorList>
            <person name="Chang Y."/>
            <person name="Shin H."/>
            <person name="Lee J.H."/>
            <person name="Park C.J."/>
            <person name="Paik S.Y."/>
            <person name="Ryu S."/>
        </authorList>
    </citation>
    <scope>NUCLEOTIDE SEQUENCE [LARGE SCALE GENOMIC DNA]</scope>
</reference>
<dbReference type="Proteomes" id="UP000033809">
    <property type="component" value="Segment"/>
</dbReference>
<dbReference type="OrthoDB" id="11567at10239"/>
<dbReference type="GeneID" id="26644617"/>
<evidence type="ECO:0000313" key="1">
    <source>
        <dbReference type="EMBL" id="AHZ95706.1"/>
    </source>
</evidence>
<organism evidence="1 2">
    <name type="scientific">Staphylococcus phage SA97</name>
    <dbReference type="NCBI Taxonomy" id="1498171"/>
    <lineage>
        <taxon>Viruses</taxon>
        <taxon>Duplodnaviria</taxon>
        <taxon>Heunggongvirae</taxon>
        <taxon>Uroviricota</taxon>
        <taxon>Caudoviricetes</taxon>
        <taxon>Azeredovirinae</taxon>
        <taxon>Dubowvirus</taxon>
        <taxon>Dubowvirus SA97</taxon>
    </lineage>
</organism>
<proteinExistence type="predicted"/>
<accession>A0A0F6N3I1</accession>
<keyword evidence="2" id="KW-1185">Reference proteome</keyword>
<evidence type="ECO:0000313" key="2">
    <source>
        <dbReference type="Proteomes" id="UP000033809"/>
    </source>
</evidence>